<evidence type="ECO:0000256" key="3">
    <source>
        <dbReference type="ARBA" id="ARBA00022691"/>
    </source>
</evidence>
<feature type="domain" description="Methyltransferase type 11" evidence="4">
    <location>
        <begin position="59"/>
        <end position="148"/>
    </location>
</feature>
<dbReference type="CDD" id="cd02440">
    <property type="entry name" value="AdoMet_MTases"/>
    <property type="match status" value="1"/>
</dbReference>
<dbReference type="Pfam" id="PF08241">
    <property type="entry name" value="Methyltransf_11"/>
    <property type="match status" value="1"/>
</dbReference>
<dbReference type="SUPFAM" id="SSF53335">
    <property type="entry name" value="S-adenosyl-L-methionine-dependent methyltransferases"/>
    <property type="match status" value="1"/>
</dbReference>
<evidence type="ECO:0000259" key="4">
    <source>
        <dbReference type="Pfam" id="PF08241"/>
    </source>
</evidence>
<proteinExistence type="predicted"/>
<keyword evidence="2" id="KW-0808">Transferase</keyword>
<evidence type="ECO:0000313" key="5">
    <source>
        <dbReference type="EMBL" id="GLI02064.1"/>
    </source>
</evidence>
<dbReference type="PANTHER" id="PTHR43464">
    <property type="entry name" value="METHYLTRANSFERASE"/>
    <property type="match status" value="1"/>
</dbReference>
<evidence type="ECO:0000313" key="6">
    <source>
        <dbReference type="Proteomes" id="UP001144280"/>
    </source>
</evidence>
<dbReference type="InterPro" id="IPR029063">
    <property type="entry name" value="SAM-dependent_MTases_sf"/>
</dbReference>
<evidence type="ECO:0000256" key="1">
    <source>
        <dbReference type="ARBA" id="ARBA00022603"/>
    </source>
</evidence>
<keyword evidence="3" id="KW-0949">S-adenosyl-L-methionine</keyword>
<accession>A0ABQ5R5K5</accession>
<dbReference type="InterPro" id="IPR013216">
    <property type="entry name" value="Methyltransf_11"/>
</dbReference>
<comment type="caution">
    <text evidence="5">The sequence shown here is derived from an EMBL/GenBank/DDBJ whole genome shotgun (WGS) entry which is preliminary data.</text>
</comment>
<keyword evidence="1" id="KW-0489">Methyltransferase</keyword>
<dbReference type="EMBL" id="BSDI01000054">
    <property type="protein sequence ID" value="GLI02064.1"/>
    <property type="molecule type" value="Genomic_DNA"/>
</dbReference>
<keyword evidence="6" id="KW-1185">Reference proteome</keyword>
<evidence type="ECO:0000256" key="2">
    <source>
        <dbReference type="ARBA" id="ARBA00022679"/>
    </source>
</evidence>
<dbReference type="Gene3D" id="3.40.50.150">
    <property type="entry name" value="Vaccinia Virus protein VP39"/>
    <property type="match status" value="1"/>
</dbReference>
<gene>
    <name evidence="5" type="ORF">Pa4123_73420</name>
</gene>
<dbReference type="PANTHER" id="PTHR43464:SF19">
    <property type="entry name" value="UBIQUINONE BIOSYNTHESIS O-METHYLTRANSFERASE, MITOCHONDRIAL"/>
    <property type="match status" value="1"/>
</dbReference>
<sequence>MSRATLDHMRTLPRNDPRQYDDLAGEWWRPDGAFAMLHWLAQARARLIPPAPRPGAVLVDIGCGAGLLAPHVAGKGYRHVGVDVTRSALEQAATHGVTPVLADAAALPLMDGCADVVAAGEILEHVPDLPATVAEACRVLRPGGLLVLDTLNATPLSRLIAVTIAERLHGVPRGLHDPALFVDPRVLRAQCARHGVALRVRGVRPTVPAVAGWLAGTSNRRGRIVPTWSTAVLYQGRGVKEAAVLYPGRGVKQVAE</sequence>
<reference evidence="5" key="1">
    <citation type="submission" date="2022-12" db="EMBL/GenBank/DDBJ databases">
        <title>New Phytohabitans aurantiacus sp. RD004123 nov., an actinomycete isolated from soil.</title>
        <authorList>
            <person name="Triningsih D.W."/>
            <person name="Harunari E."/>
            <person name="Igarashi Y."/>
        </authorList>
    </citation>
    <scope>NUCLEOTIDE SEQUENCE</scope>
    <source>
        <strain evidence="5">RD004123</strain>
    </source>
</reference>
<organism evidence="5 6">
    <name type="scientific">Phytohabitans aurantiacus</name>
    <dbReference type="NCBI Taxonomy" id="3016789"/>
    <lineage>
        <taxon>Bacteria</taxon>
        <taxon>Bacillati</taxon>
        <taxon>Actinomycetota</taxon>
        <taxon>Actinomycetes</taxon>
        <taxon>Micromonosporales</taxon>
        <taxon>Micromonosporaceae</taxon>
    </lineage>
</organism>
<dbReference type="Proteomes" id="UP001144280">
    <property type="component" value="Unassembled WGS sequence"/>
</dbReference>
<protein>
    <recommendedName>
        <fullName evidence="4">Methyltransferase type 11 domain-containing protein</fullName>
    </recommendedName>
</protein>
<name>A0ABQ5R5K5_9ACTN</name>